<dbReference type="Proteomes" id="UP001283361">
    <property type="component" value="Unassembled WGS sequence"/>
</dbReference>
<proteinExistence type="predicted"/>
<comment type="caution">
    <text evidence="1">The sequence shown here is derived from an EMBL/GenBank/DDBJ whole genome shotgun (WGS) entry which is preliminary data.</text>
</comment>
<evidence type="ECO:0000313" key="1">
    <source>
        <dbReference type="EMBL" id="KAK3768402.1"/>
    </source>
</evidence>
<sequence length="51" mass="5892">PSKLERQRNLARMLSRKTDLEKGRDIAPKTCVFYLLSLQKGCPKTFTVQKP</sequence>
<accession>A0AAE0ZHD3</accession>
<evidence type="ECO:0000313" key="2">
    <source>
        <dbReference type="Proteomes" id="UP001283361"/>
    </source>
</evidence>
<protein>
    <submittedName>
        <fullName evidence="1">Uncharacterized protein</fullName>
    </submittedName>
</protein>
<gene>
    <name evidence="1" type="ORF">RRG08_051578</name>
</gene>
<dbReference type="EMBL" id="JAWDGP010004061">
    <property type="protein sequence ID" value="KAK3768402.1"/>
    <property type="molecule type" value="Genomic_DNA"/>
</dbReference>
<dbReference type="AlphaFoldDB" id="A0AAE0ZHD3"/>
<reference evidence="1" key="1">
    <citation type="journal article" date="2023" name="G3 (Bethesda)">
        <title>A reference genome for the long-term kleptoplast-retaining sea slug Elysia crispata morphotype clarki.</title>
        <authorList>
            <person name="Eastman K.E."/>
            <person name="Pendleton A.L."/>
            <person name="Shaikh M.A."/>
            <person name="Suttiyut T."/>
            <person name="Ogas R."/>
            <person name="Tomko P."/>
            <person name="Gavelis G."/>
            <person name="Widhalm J.R."/>
            <person name="Wisecaver J.H."/>
        </authorList>
    </citation>
    <scope>NUCLEOTIDE SEQUENCE</scope>
    <source>
        <strain evidence="1">ECLA1</strain>
    </source>
</reference>
<organism evidence="1 2">
    <name type="scientific">Elysia crispata</name>
    <name type="common">lettuce slug</name>
    <dbReference type="NCBI Taxonomy" id="231223"/>
    <lineage>
        <taxon>Eukaryota</taxon>
        <taxon>Metazoa</taxon>
        <taxon>Spiralia</taxon>
        <taxon>Lophotrochozoa</taxon>
        <taxon>Mollusca</taxon>
        <taxon>Gastropoda</taxon>
        <taxon>Heterobranchia</taxon>
        <taxon>Euthyneura</taxon>
        <taxon>Panpulmonata</taxon>
        <taxon>Sacoglossa</taxon>
        <taxon>Placobranchoidea</taxon>
        <taxon>Plakobranchidae</taxon>
        <taxon>Elysia</taxon>
    </lineage>
</organism>
<feature type="non-terminal residue" evidence="1">
    <location>
        <position position="1"/>
    </location>
</feature>
<keyword evidence="2" id="KW-1185">Reference proteome</keyword>
<name>A0AAE0ZHD3_9GAST</name>